<name>A0A9R1V8P1_LACSA</name>
<feature type="region of interest" description="Disordered" evidence="1">
    <location>
        <begin position="1"/>
        <end position="32"/>
    </location>
</feature>
<proteinExistence type="predicted"/>
<comment type="caution">
    <text evidence="2">The sequence shown here is derived from an EMBL/GenBank/DDBJ whole genome shotgun (WGS) entry which is preliminary data.</text>
</comment>
<accession>A0A9R1V8P1</accession>
<protein>
    <submittedName>
        <fullName evidence="2">Uncharacterized protein</fullName>
    </submittedName>
</protein>
<organism evidence="2 3">
    <name type="scientific">Lactuca sativa</name>
    <name type="common">Garden lettuce</name>
    <dbReference type="NCBI Taxonomy" id="4236"/>
    <lineage>
        <taxon>Eukaryota</taxon>
        <taxon>Viridiplantae</taxon>
        <taxon>Streptophyta</taxon>
        <taxon>Embryophyta</taxon>
        <taxon>Tracheophyta</taxon>
        <taxon>Spermatophyta</taxon>
        <taxon>Magnoliopsida</taxon>
        <taxon>eudicotyledons</taxon>
        <taxon>Gunneridae</taxon>
        <taxon>Pentapetalae</taxon>
        <taxon>asterids</taxon>
        <taxon>campanulids</taxon>
        <taxon>Asterales</taxon>
        <taxon>Asteraceae</taxon>
        <taxon>Cichorioideae</taxon>
        <taxon>Cichorieae</taxon>
        <taxon>Lactucinae</taxon>
        <taxon>Lactuca</taxon>
    </lineage>
</organism>
<gene>
    <name evidence="2" type="ORF">LSAT_V11C600312370</name>
</gene>
<dbReference type="EMBL" id="NBSK02000006">
    <property type="protein sequence ID" value="KAJ0200363.1"/>
    <property type="molecule type" value="Genomic_DNA"/>
</dbReference>
<evidence type="ECO:0000313" key="3">
    <source>
        <dbReference type="Proteomes" id="UP000235145"/>
    </source>
</evidence>
<evidence type="ECO:0000256" key="1">
    <source>
        <dbReference type="SAM" id="MobiDB-lite"/>
    </source>
</evidence>
<dbReference type="Proteomes" id="UP000235145">
    <property type="component" value="Unassembled WGS sequence"/>
</dbReference>
<sequence length="120" mass="13987">MSEKNERSDGGGKWSGRFVGKEDQKKRRNERTDMKSVVWWSQRFCWESTTDRHRSNPYWFRLAVEIKNIQNAKMNETDPNVQCSTRTGYLSSPVDDDLTSLPALTHRFSKIFSGDPIRGL</sequence>
<keyword evidence="3" id="KW-1185">Reference proteome</keyword>
<feature type="compositionally biased region" description="Basic and acidic residues" evidence="1">
    <location>
        <begin position="19"/>
        <end position="32"/>
    </location>
</feature>
<dbReference type="Gramene" id="rna-gnl|WGS:NBSK|LSAT_6X36161_mrna">
    <property type="protein sequence ID" value="cds-PLY72626.1"/>
    <property type="gene ID" value="gene-LSAT_6X36161"/>
</dbReference>
<dbReference type="AlphaFoldDB" id="A0A9R1V8P1"/>
<reference evidence="2 3" key="1">
    <citation type="journal article" date="2017" name="Nat. Commun.">
        <title>Genome assembly with in vitro proximity ligation data and whole-genome triplication in lettuce.</title>
        <authorList>
            <person name="Reyes-Chin-Wo S."/>
            <person name="Wang Z."/>
            <person name="Yang X."/>
            <person name="Kozik A."/>
            <person name="Arikit S."/>
            <person name="Song C."/>
            <person name="Xia L."/>
            <person name="Froenicke L."/>
            <person name="Lavelle D.O."/>
            <person name="Truco M.J."/>
            <person name="Xia R."/>
            <person name="Zhu S."/>
            <person name="Xu C."/>
            <person name="Xu H."/>
            <person name="Xu X."/>
            <person name="Cox K."/>
            <person name="Korf I."/>
            <person name="Meyers B.C."/>
            <person name="Michelmore R.W."/>
        </authorList>
    </citation>
    <scope>NUCLEOTIDE SEQUENCE [LARGE SCALE GENOMIC DNA]</scope>
    <source>
        <strain evidence="3">cv. Salinas</strain>
        <tissue evidence="2">Seedlings</tissue>
    </source>
</reference>
<feature type="compositionally biased region" description="Basic and acidic residues" evidence="1">
    <location>
        <begin position="1"/>
        <end position="10"/>
    </location>
</feature>
<evidence type="ECO:0000313" key="2">
    <source>
        <dbReference type="EMBL" id="KAJ0200363.1"/>
    </source>
</evidence>